<dbReference type="AlphaFoldDB" id="A0A6P1NMV9"/>
<dbReference type="Pfam" id="PF17863">
    <property type="entry name" value="AAA_lid_2"/>
    <property type="match status" value="1"/>
</dbReference>
<evidence type="ECO:0000313" key="7">
    <source>
        <dbReference type="EMBL" id="QHK22005.1"/>
    </source>
</evidence>
<evidence type="ECO:0000256" key="3">
    <source>
        <dbReference type="ARBA" id="ARBA00061607"/>
    </source>
</evidence>
<organism evidence="7 8">
    <name type="scientific">Pseudarthrobacter psychrotolerans</name>
    <dbReference type="NCBI Taxonomy" id="2697569"/>
    <lineage>
        <taxon>Bacteria</taxon>
        <taxon>Bacillati</taxon>
        <taxon>Actinomycetota</taxon>
        <taxon>Actinomycetes</taxon>
        <taxon>Micrococcales</taxon>
        <taxon>Micrococcaceae</taxon>
        <taxon>Pseudarthrobacter</taxon>
    </lineage>
</organism>
<dbReference type="Proteomes" id="UP000464186">
    <property type="component" value="Chromosome"/>
</dbReference>
<protein>
    <submittedName>
        <fullName evidence="7">AAA domain-containing protein</fullName>
    </submittedName>
</protein>
<evidence type="ECO:0000313" key="8">
    <source>
        <dbReference type="Proteomes" id="UP000464186"/>
    </source>
</evidence>
<evidence type="ECO:0000256" key="1">
    <source>
        <dbReference type="ARBA" id="ARBA00022741"/>
    </source>
</evidence>
<dbReference type="InterPro" id="IPR011703">
    <property type="entry name" value="ATPase_AAA-3"/>
</dbReference>
<dbReference type="PIRSF" id="PIRSF002849">
    <property type="entry name" value="AAA_ATPase_chaperone_MoxR_prd"/>
    <property type="match status" value="1"/>
</dbReference>
<comment type="similarity">
    <text evidence="3">Belongs to the MoxR family.</text>
</comment>
<dbReference type="FunFam" id="3.40.50.300:FF:000640">
    <property type="entry name" value="MoxR family ATPase"/>
    <property type="match status" value="1"/>
</dbReference>
<keyword evidence="1" id="KW-0547">Nucleotide-binding</keyword>
<feature type="region of interest" description="Disordered" evidence="4">
    <location>
        <begin position="349"/>
        <end position="369"/>
    </location>
</feature>
<accession>A0A6P1NMV9</accession>
<dbReference type="CDD" id="cd00009">
    <property type="entry name" value="AAA"/>
    <property type="match status" value="1"/>
</dbReference>
<evidence type="ECO:0000256" key="4">
    <source>
        <dbReference type="SAM" id="MobiDB-lite"/>
    </source>
</evidence>
<dbReference type="GO" id="GO:0016887">
    <property type="term" value="F:ATP hydrolysis activity"/>
    <property type="evidence" value="ECO:0007669"/>
    <property type="project" value="InterPro"/>
</dbReference>
<dbReference type="SUPFAM" id="SSF52540">
    <property type="entry name" value="P-loop containing nucleoside triphosphate hydrolases"/>
    <property type="match status" value="1"/>
</dbReference>
<gene>
    <name evidence="7" type="ORF">GU243_22690</name>
</gene>
<dbReference type="EMBL" id="CP047898">
    <property type="protein sequence ID" value="QHK22005.1"/>
    <property type="molecule type" value="Genomic_DNA"/>
</dbReference>
<dbReference type="InterPro" id="IPR027417">
    <property type="entry name" value="P-loop_NTPase"/>
</dbReference>
<dbReference type="Gene3D" id="3.40.50.300">
    <property type="entry name" value="P-loop containing nucleotide triphosphate hydrolases"/>
    <property type="match status" value="1"/>
</dbReference>
<dbReference type="KEGG" id="psey:GU243_22690"/>
<dbReference type="InterPro" id="IPR050764">
    <property type="entry name" value="CbbQ/NirQ/NorQ/GpvN"/>
</dbReference>
<dbReference type="InterPro" id="IPR041628">
    <property type="entry name" value="ChlI/MoxR_AAA_lid"/>
</dbReference>
<feature type="domain" description="ATPase AAA-3" evidence="5">
    <location>
        <begin position="76"/>
        <end position="205"/>
    </location>
</feature>
<proteinExistence type="inferred from homology"/>
<evidence type="ECO:0000259" key="6">
    <source>
        <dbReference type="Pfam" id="PF17863"/>
    </source>
</evidence>
<feature type="domain" description="ChlI/MoxR AAA lid" evidence="6">
    <location>
        <begin position="268"/>
        <end position="339"/>
    </location>
</feature>
<keyword evidence="8" id="KW-1185">Reference proteome</keyword>
<dbReference type="PANTHER" id="PTHR42759">
    <property type="entry name" value="MOXR FAMILY PROTEIN"/>
    <property type="match status" value="1"/>
</dbReference>
<dbReference type="Pfam" id="PF07726">
    <property type="entry name" value="AAA_3"/>
    <property type="match status" value="1"/>
</dbReference>
<evidence type="ECO:0000259" key="5">
    <source>
        <dbReference type="Pfam" id="PF07726"/>
    </source>
</evidence>
<sequence>MDSHRRTAVNEVTPASRNFTAVTEPVGHLNGHKAAVMDAESFHAASQRILASINTVIDGKSDAARLALTVLLAQGHLLLEDVPGVGKTLLAKTLARTIDCTVSRIQFTPDLLPSDVTGVSIYNQASRLFEFRPGAVFANIVIGDEINRASAKTQSALLECMEEHQVTVDGDSYKLDEPFMVVATQNPIEMEGTYPLPEAQRDRFMARISMGYPDKDSEIEMLETHQATSPLAKVSAVVTAADVAAMIAAVQQVYVSQAVKEYTVSVGRATRESPLLRLGASPRSMLQLLRAAKATAALDGRDFVLPDDVVSVAESVLAHRIILDRKAAGAGETPHSVIRGILSRLPVNQEPVNSPARSSAPPAGLRRNH</sequence>
<reference evidence="7 8" key="1">
    <citation type="submission" date="2020-01" db="EMBL/GenBank/DDBJ databases">
        <title>Pseudarthrobacter psychrotolerans sp. nov., isolated from antarctic soil.</title>
        <authorList>
            <person name="Shin Y."/>
            <person name="Park W."/>
        </authorList>
    </citation>
    <scope>NUCLEOTIDE SEQUENCE [LARGE SCALE GENOMIC DNA]</scope>
    <source>
        <strain evidence="7 8">YJ56</strain>
    </source>
</reference>
<dbReference type="GO" id="GO:0005524">
    <property type="term" value="F:ATP binding"/>
    <property type="evidence" value="ECO:0007669"/>
    <property type="project" value="UniProtKB-KW"/>
</dbReference>
<name>A0A6P1NMV9_9MICC</name>
<keyword evidence="2" id="KW-0067">ATP-binding</keyword>
<evidence type="ECO:0000256" key="2">
    <source>
        <dbReference type="ARBA" id="ARBA00022840"/>
    </source>
</evidence>
<dbReference type="PANTHER" id="PTHR42759:SF5">
    <property type="entry name" value="METHANOL DEHYDROGENASE REGULATOR"/>
    <property type="match status" value="1"/>
</dbReference>
<dbReference type="Gene3D" id="1.10.8.80">
    <property type="entry name" value="Magnesium chelatase subunit I, C-Terminal domain"/>
    <property type="match status" value="1"/>
</dbReference>